<sequence length="559" mass="60113">MTSLNTVWLLICGTLVFFMQAGFAMLETGFTRAKNAGNIVMKNIIDICIGAPVFFFIGFGLMFGKNCGFIGNLDLFIRDDYTSLLPDGVSLCSFVFYQITFCATAATIVSGAMAERTKFSAYCIYSVIISMFVYPIVGHWIWGEGWLSKLGFHDFAGGTVVHTVGGMAALMGAKIVGPRIDKYDKNGRGKAIPGHNIILGALGIMILWFGWFGFNGGSVITSGAADKVGNVFLNTILSAGIAAVAAMITSKIRYRKADISMTINGILAGLVAITCGCDQYTPLTACLIGIFAGVFSIIAIQFVDKALKIDDPVGAIGVHGFCGILGTLLAGLFSKTKGLFYTGNADFFLTQLLGSAVVVIFVLVIMGLAFTLIKHTSGLRVSAAEKIEGLDNREHGLNSAYGDFVTNSYTEILQSGPSKTSEHEKLVPITLDNSTQTKQASSISKVEVIMKRSRFEAFKEAMNRIGVTGMTVSQVVGCGMQKGQTDFYRGTQVDINLIPKIKVEIVIAKVPVETVVNTARDVLYTGHIGDGKIFVYDVRNVIKVRTGEVDYDAMQGTTE</sequence>
<comment type="similarity">
    <text evidence="2">Belongs to the ammonia transporter channel (TC 1.A.11.2) family.</text>
</comment>
<dbReference type="GO" id="GO:0006808">
    <property type="term" value="P:regulation of nitrogen utilization"/>
    <property type="evidence" value="ECO:0007669"/>
    <property type="project" value="InterPro"/>
</dbReference>
<evidence type="ECO:0000256" key="9">
    <source>
        <dbReference type="SAM" id="Phobius"/>
    </source>
</evidence>
<dbReference type="Pfam" id="PF00909">
    <property type="entry name" value="Ammonium_transp"/>
    <property type="match status" value="1"/>
</dbReference>
<evidence type="ECO:0000259" key="10">
    <source>
        <dbReference type="Pfam" id="PF00909"/>
    </source>
</evidence>
<feature type="transmembrane region" description="Helical" evidence="9">
    <location>
        <begin position="353"/>
        <end position="373"/>
    </location>
</feature>
<dbReference type="GO" id="GO:0097272">
    <property type="term" value="P:ammonium homeostasis"/>
    <property type="evidence" value="ECO:0007669"/>
    <property type="project" value="TreeGrafter"/>
</dbReference>
<protein>
    <submittedName>
        <fullName evidence="11">Ammonium transporter</fullName>
    </submittedName>
</protein>
<proteinExistence type="inferred from homology"/>
<dbReference type="InterPro" id="IPR017918">
    <property type="entry name" value="N-reg_PII_CS"/>
</dbReference>
<accession>R5LBW8</accession>
<dbReference type="PANTHER" id="PTHR11730">
    <property type="entry name" value="AMMONIUM TRANSPORTER"/>
    <property type="match status" value="1"/>
</dbReference>
<dbReference type="GO" id="GO:0008519">
    <property type="term" value="F:ammonium channel activity"/>
    <property type="evidence" value="ECO:0007669"/>
    <property type="project" value="InterPro"/>
</dbReference>
<evidence type="ECO:0000256" key="5">
    <source>
        <dbReference type="ARBA" id="ARBA00022989"/>
    </source>
</evidence>
<keyword evidence="6 9" id="KW-0472">Membrane</keyword>
<dbReference type="SMART" id="SM00938">
    <property type="entry name" value="P-II"/>
    <property type="match status" value="1"/>
</dbReference>
<gene>
    <name evidence="11" type="ORF">BN569_00359</name>
</gene>
<feature type="domain" description="Ammonium transporter AmtB-like" evidence="10">
    <location>
        <begin position="7"/>
        <end position="397"/>
    </location>
</feature>
<organism evidence="11 12">
    <name type="scientific">Eshraghiella crossota CAG:259</name>
    <dbReference type="NCBI Taxonomy" id="1263062"/>
    <lineage>
        <taxon>Bacteria</taxon>
        <taxon>Bacillati</taxon>
        <taxon>Bacillota</taxon>
        <taxon>Clostridia</taxon>
        <taxon>Lachnospirales</taxon>
        <taxon>Lachnospiraceae</taxon>
        <taxon>Eshraghiella</taxon>
    </lineage>
</organism>
<dbReference type="InterPro" id="IPR015867">
    <property type="entry name" value="N-reg_PII/ATP_PRibTrfase_C"/>
</dbReference>
<dbReference type="Pfam" id="PF00543">
    <property type="entry name" value="P-II"/>
    <property type="match status" value="1"/>
</dbReference>
<dbReference type="PRINTS" id="PR00340">
    <property type="entry name" value="PIIGLNB"/>
</dbReference>
<evidence type="ECO:0000256" key="8">
    <source>
        <dbReference type="RuleBase" id="RU003936"/>
    </source>
</evidence>
<feature type="transmembrane region" description="Helical" evidence="9">
    <location>
        <begin position="47"/>
        <end position="64"/>
    </location>
</feature>
<name>R5LBW8_9FIRM</name>
<dbReference type="InterPro" id="IPR011322">
    <property type="entry name" value="N-reg_PII-like_a/b"/>
</dbReference>
<evidence type="ECO:0000256" key="1">
    <source>
        <dbReference type="ARBA" id="ARBA00004141"/>
    </source>
</evidence>
<feature type="transmembrane region" description="Helical" evidence="9">
    <location>
        <begin position="312"/>
        <end position="333"/>
    </location>
</feature>
<keyword evidence="4 9" id="KW-0812">Transmembrane</keyword>
<comment type="subcellular location">
    <subcellularLocation>
        <location evidence="1">Membrane</location>
        <topology evidence="1">Multi-pass membrane protein</topology>
    </subcellularLocation>
</comment>
<dbReference type="FunFam" id="1.10.3430.10:FF:000008">
    <property type="entry name" value="Ammonium transporter"/>
    <property type="match status" value="1"/>
</dbReference>
<evidence type="ECO:0000256" key="3">
    <source>
        <dbReference type="ARBA" id="ARBA00022448"/>
    </source>
</evidence>
<dbReference type="GO" id="GO:0030234">
    <property type="term" value="F:enzyme regulator activity"/>
    <property type="evidence" value="ECO:0007669"/>
    <property type="project" value="InterPro"/>
</dbReference>
<dbReference type="Gene3D" id="1.10.3430.10">
    <property type="entry name" value="Ammonium transporter AmtB like domains"/>
    <property type="match status" value="1"/>
</dbReference>
<dbReference type="SUPFAM" id="SSF54913">
    <property type="entry name" value="GlnB-like"/>
    <property type="match status" value="1"/>
</dbReference>
<comment type="similarity">
    <text evidence="8">Belongs to the P(II) protein family.</text>
</comment>
<feature type="transmembrane region" description="Helical" evidence="9">
    <location>
        <begin position="280"/>
        <end position="300"/>
    </location>
</feature>
<dbReference type="Proteomes" id="UP000018300">
    <property type="component" value="Unassembled WGS sequence"/>
</dbReference>
<dbReference type="InterPro" id="IPR001905">
    <property type="entry name" value="Ammonium_transpt"/>
</dbReference>
<evidence type="ECO:0000313" key="11">
    <source>
        <dbReference type="EMBL" id="CCY76665.1"/>
    </source>
</evidence>
<dbReference type="GO" id="GO:0016020">
    <property type="term" value="C:membrane"/>
    <property type="evidence" value="ECO:0007669"/>
    <property type="project" value="UniProtKB-SubCell"/>
</dbReference>
<dbReference type="InterPro" id="IPR002187">
    <property type="entry name" value="N-reg_PII"/>
</dbReference>
<dbReference type="AlphaFoldDB" id="R5LBW8"/>
<evidence type="ECO:0000256" key="7">
    <source>
        <dbReference type="ARBA" id="ARBA00023177"/>
    </source>
</evidence>
<dbReference type="NCBIfam" id="TIGR00836">
    <property type="entry name" value="amt"/>
    <property type="match status" value="1"/>
</dbReference>
<evidence type="ECO:0000256" key="6">
    <source>
        <dbReference type="ARBA" id="ARBA00023136"/>
    </source>
</evidence>
<dbReference type="PROSITE" id="PS00638">
    <property type="entry name" value="PII_GLNB_CTER"/>
    <property type="match status" value="1"/>
</dbReference>
<evidence type="ECO:0000313" key="12">
    <source>
        <dbReference type="Proteomes" id="UP000018300"/>
    </source>
</evidence>
<dbReference type="InterPro" id="IPR029020">
    <property type="entry name" value="Ammonium/urea_transptr"/>
</dbReference>
<dbReference type="EMBL" id="CAYU010000039">
    <property type="protein sequence ID" value="CCY76665.1"/>
    <property type="molecule type" value="Genomic_DNA"/>
</dbReference>
<keyword evidence="5 9" id="KW-1133">Transmembrane helix</keyword>
<feature type="transmembrane region" description="Helical" evidence="9">
    <location>
        <begin position="121"/>
        <end position="143"/>
    </location>
</feature>
<keyword evidence="7" id="KW-0924">Ammonia transport</keyword>
<keyword evidence="3" id="KW-0813">Transport</keyword>
<feature type="transmembrane region" description="Helical" evidence="9">
    <location>
        <begin position="155"/>
        <end position="173"/>
    </location>
</feature>
<dbReference type="PANTHER" id="PTHR11730:SF89">
    <property type="entry name" value="AMMONIUM TRANSPORTER SLL0108-RELATED"/>
    <property type="match status" value="1"/>
</dbReference>
<dbReference type="PROSITE" id="PS51343">
    <property type="entry name" value="PII_GLNB_DOM"/>
    <property type="match status" value="1"/>
</dbReference>
<evidence type="ECO:0000256" key="4">
    <source>
        <dbReference type="ARBA" id="ARBA00022692"/>
    </source>
</evidence>
<reference evidence="11" key="1">
    <citation type="submission" date="2012-11" db="EMBL/GenBank/DDBJ databases">
        <title>Dependencies among metagenomic species, viruses, plasmids and units of genetic variation.</title>
        <authorList>
            <person name="Nielsen H.B."/>
            <person name="Almeida M."/>
            <person name="Juncker A.S."/>
            <person name="Rasmussen S."/>
            <person name="Li J."/>
            <person name="Sunagawa S."/>
            <person name="Plichta D."/>
            <person name="Gautier L."/>
            <person name="Le Chatelier E."/>
            <person name="Peletier E."/>
            <person name="Bonde I."/>
            <person name="Nielsen T."/>
            <person name="Manichanh C."/>
            <person name="Arumugam M."/>
            <person name="Batto J."/>
            <person name="Santos M.B.Q.D."/>
            <person name="Blom N."/>
            <person name="Borruel N."/>
            <person name="Burgdorf K.S."/>
            <person name="Boumezbeur F."/>
            <person name="Casellas F."/>
            <person name="Dore J."/>
            <person name="Guarner F."/>
            <person name="Hansen T."/>
            <person name="Hildebrand F."/>
            <person name="Kaas R.S."/>
            <person name="Kennedy S."/>
            <person name="Kristiansen K."/>
            <person name="Kultima J.R."/>
            <person name="Leonard P."/>
            <person name="Levenez F."/>
            <person name="Lund O."/>
            <person name="Moumen B."/>
            <person name="Le Paslier D."/>
            <person name="Pons N."/>
            <person name="Pedersen O."/>
            <person name="Prifti E."/>
            <person name="Qin J."/>
            <person name="Raes J."/>
            <person name="Tap J."/>
            <person name="Tims S."/>
            <person name="Ussery D.W."/>
            <person name="Yamada T."/>
            <person name="MetaHit consortium"/>
            <person name="Renault P."/>
            <person name="Sicheritz-Ponten T."/>
            <person name="Bork P."/>
            <person name="Wang J."/>
            <person name="Brunak S."/>
            <person name="Ehrlich S.D."/>
        </authorList>
    </citation>
    <scope>NUCLEOTIDE SEQUENCE [LARGE SCALE GENOMIC DNA]</scope>
</reference>
<feature type="transmembrane region" description="Helical" evidence="9">
    <location>
        <begin position="231"/>
        <end position="250"/>
    </location>
</feature>
<dbReference type="InterPro" id="IPR024041">
    <property type="entry name" value="NH4_transpt_AmtB-like_dom"/>
</dbReference>
<feature type="transmembrane region" description="Helical" evidence="9">
    <location>
        <begin position="6"/>
        <end position="26"/>
    </location>
</feature>
<comment type="caution">
    <text evidence="11">The sequence shown here is derived from an EMBL/GenBank/DDBJ whole genome shotgun (WGS) entry which is preliminary data.</text>
</comment>
<feature type="transmembrane region" description="Helical" evidence="9">
    <location>
        <begin position="84"/>
        <end position="109"/>
    </location>
</feature>
<evidence type="ECO:0000256" key="2">
    <source>
        <dbReference type="ARBA" id="ARBA00005887"/>
    </source>
</evidence>
<dbReference type="Gene3D" id="3.30.70.120">
    <property type="match status" value="1"/>
</dbReference>
<dbReference type="SUPFAM" id="SSF111352">
    <property type="entry name" value="Ammonium transporter"/>
    <property type="match status" value="1"/>
</dbReference>
<feature type="transmembrane region" description="Helical" evidence="9">
    <location>
        <begin position="194"/>
        <end position="211"/>
    </location>
</feature>